<protein>
    <submittedName>
        <fullName evidence="1">Uncharacterized protein</fullName>
    </submittedName>
</protein>
<dbReference type="Proteomes" id="UP001291623">
    <property type="component" value="Unassembled WGS sequence"/>
</dbReference>
<organism evidence="1 2">
    <name type="scientific">Anisodus tanguticus</name>
    <dbReference type="NCBI Taxonomy" id="243964"/>
    <lineage>
        <taxon>Eukaryota</taxon>
        <taxon>Viridiplantae</taxon>
        <taxon>Streptophyta</taxon>
        <taxon>Embryophyta</taxon>
        <taxon>Tracheophyta</taxon>
        <taxon>Spermatophyta</taxon>
        <taxon>Magnoliopsida</taxon>
        <taxon>eudicotyledons</taxon>
        <taxon>Gunneridae</taxon>
        <taxon>Pentapetalae</taxon>
        <taxon>asterids</taxon>
        <taxon>lamiids</taxon>
        <taxon>Solanales</taxon>
        <taxon>Solanaceae</taxon>
        <taxon>Solanoideae</taxon>
        <taxon>Hyoscyameae</taxon>
        <taxon>Anisodus</taxon>
    </lineage>
</organism>
<dbReference type="EMBL" id="JAVYJV010000005">
    <property type="protein sequence ID" value="KAK4371050.1"/>
    <property type="molecule type" value="Genomic_DNA"/>
</dbReference>
<evidence type="ECO:0000313" key="1">
    <source>
        <dbReference type="EMBL" id="KAK4371050.1"/>
    </source>
</evidence>
<reference evidence="1" key="1">
    <citation type="submission" date="2023-12" db="EMBL/GenBank/DDBJ databases">
        <title>Genome assembly of Anisodus tanguticus.</title>
        <authorList>
            <person name="Wang Y.-J."/>
        </authorList>
    </citation>
    <scope>NUCLEOTIDE SEQUENCE</scope>
    <source>
        <strain evidence="1">KB-2021</strain>
        <tissue evidence="1">Leaf</tissue>
    </source>
</reference>
<proteinExistence type="predicted"/>
<name>A0AAE1VSR4_9SOLA</name>
<sequence>MPVDFYFDPLDEYHLHISSSLGFIAAAAESHLSTLSQNDLWNPEISALVAAKIKEFHMIDKSGSKSAVLWMELNAPKSKLIKSRTKKLTSSQ</sequence>
<accession>A0AAE1VSR4</accession>
<comment type="caution">
    <text evidence="1">The sequence shown here is derived from an EMBL/GenBank/DDBJ whole genome shotgun (WGS) entry which is preliminary data.</text>
</comment>
<evidence type="ECO:0000313" key="2">
    <source>
        <dbReference type="Proteomes" id="UP001291623"/>
    </source>
</evidence>
<keyword evidence="2" id="KW-1185">Reference proteome</keyword>
<dbReference type="AlphaFoldDB" id="A0AAE1VSR4"/>
<gene>
    <name evidence="1" type="ORF">RND71_010525</name>
</gene>